<evidence type="ECO:0000313" key="3">
    <source>
        <dbReference type="Proteomes" id="UP001521222"/>
    </source>
</evidence>
<gene>
    <name evidence="2" type="ORF">SLS59_003310</name>
</gene>
<evidence type="ECO:0000256" key="1">
    <source>
        <dbReference type="SAM" id="MobiDB-lite"/>
    </source>
</evidence>
<dbReference type="Proteomes" id="UP001521222">
    <property type="component" value="Unassembled WGS sequence"/>
</dbReference>
<evidence type="ECO:0000313" key="2">
    <source>
        <dbReference type="EMBL" id="KAL1605508.1"/>
    </source>
</evidence>
<name>A0ABR3RML0_9PLEO</name>
<reference evidence="2 3" key="1">
    <citation type="submission" date="2024-02" db="EMBL/GenBank/DDBJ databases">
        <title>De novo assembly and annotation of 12 fungi associated with fruit tree decline syndrome in Ontario, Canada.</title>
        <authorList>
            <person name="Sulman M."/>
            <person name="Ellouze W."/>
            <person name="Ilyukhin E."/>
        </authorList>
    </citation>
    <scope>NUCLEOTIDE SEQUENCE [LARGE SCALE GENOMIC DNA]</scope>
    <source>
        <strain evidence="2 3">M97-236</strain>
    </source>
</reference>
<organism evidence="2 3">
    <name type="scientific">Nothophoma quercina</name>
    <dbReference type="NCBI Taxonomy" id="749835"/>
    <lineage>
        <taxon>Eukaryota</taxon>
        <taxon>Fungi</taxon>
        <taxon>Dikarya</taxon>
        <taxon>Ascomycota</taxon>
        <taxon>Pezizomycotina</taxon>
        <taxon>Dothideomycetes</taxon>
        <taxon>Pleosporomycetidae</taxon>
        <taxon>Pleosporales</taxon>
        <taxon>Pleosporineae</taxon>
        <taxon>Didymellaceae</taxon>
        <taxon>Nothophoma</taxon>
    </lineage>
</organism>
<proteinExistence type="predicted"/>
<accession>A0ABR3RML0</accession>
<feature type="region of interest" description="Disordered" evidence="1">
    <location>
        <begin position="31"/>
        <end position="53"/>
    </location>
</feature>
<sequence>MGVPHQNPDPPSPGPLSISYENIKGLTWDDYHPEVRAEKSTQPPQHHLKPSEPHWKHVAERIEDLRARFIIYNPPLGNPRCSNLDRSAVLAVYQEALVRLEHVSEIDARKINLEVVSKVSTILDLRIAEPNEPVFSTKDTFLSPLEPHYAHPRLEYYDREQNQRDDSYYRAGIVRLTEWRREGWPKNYPAKAVERERGEIAKKRRASKVTLRQAAVEALLAHPMELIAWGEEVNADPDRPWR</sequence>
<dbReference type="EMBL" id="JAKIXB020000009">
    <property type="protein sequence ID" value="KAL1605508.1"/>
    <property type="molecule type" value="Genomic_DNA"/>
</dbReference>
<protein>
    <submittedName>
        <fullName evidence="2">Uncharacterized protein</fullName>
    </submittedName>
</protein>
<keyword evidence="3" id="KW-1185">Reference proteome</keyword>
<comment type="caution">
    <text evidence="2">The sequence shown here is derived from an EMBL/GenBank/DDBJ whole genome shotgun (WGS) entry which is preliminary data.</text>
</comment>